<dbReference type="AlphaFoldDB" id="A0A6B3NN73"/>
<proteinExistence type="predicted"/>
<evidence type="ECO:0000313" key="1">
    <source>
        <dbReference type="EMBL" id="NER31684.1"/>
    </source>
</evidence>
<name>A0A6B3NN73_9CYAN</name>
<dbReference type="EMBL" id="JAAHFQ010000901">
    <property type="protein sequence ID" value="NER31684.1"/>
    <property type="molecule type" value="Genomic_DNA"/>
</dbReference>
<protein>
    <recommendedName>
        <fullName evidence="2">Porin family protein</fullName>
    </recommendedName>
</protein>
<organism evidence="1">
    <name type="scientific">Symploca sp. SIO1C4</name>
    <dbReference type="NCBI Taxonomy" id="2607765"/>
    <lineage>
        <taxon>Bacteria</taxon>
        <taxon>Bacillati</taxon>
        <taxon>Cyanobacteriota</taxon>
        <taxon>Cyanophyceae</taxon>
        <taxon>Coleofasciculales</taxon>
        <taxon>Coleofasciculaceae</taxon>
        <taxon>Symploca</taxon>
    </lineage>
</organism>
<accession>A0A6B3NN73</accession>
<sequence length="134" mass="13416">MAAGITDGSSATDDDDAELGVAIQGRLTTSKAPISLRGSVQAGDDTSAIIPMLTVDVPIAKNVNAYVGAGASIVEEDGVNTPLGNRDSFAGVVGAEAQVGRNFVGFTDVKVGLNAYENSSAEAVSVNAGVGLKF</sequence>
<evidence type="ECO:0008006" key="2">
    <source>
        <dbReference type="Google" id="ProtNLM"/>
    </source>
</evidence>
<comment type="caution">
    <text evidence="1">The sequence shown here is derived from an EMBL/GenBank/DDBJ whole genome shotgun (WGS) entry which is preliminary data.</text>
</comment>
<reference evidence="1" key="1">
    <citation type="submission" date="2019-11" db="EMBL/GenBank/DDBJ databases">
        <title>Genomic insights into an expanded diversity of filamentous marine cyanobacteria reveals the extraordinary biosynthetic potential of Moorea and Okeania.</title>
        <authorList>
            <person name="Ferreira Leao T."/>
            <person name="Wang M."/>
            <person name="Moss N."/>
            <person name="Da Silva R."/>
            <person name="Sanders J."/>
            <person name="Nurk S."/>
            <person name="Gurevich A."/>
            <person name="Humphrey G."/>
            <person name="Reher R."/>
            <person name="Zhu Q."/>
            <person name="Belda-Ferre P."/>
            <person name="Glukhov E."/>
            <person name="Rex R."/>
            <person name="Dorrestein P.C."/>
            <person name="Knight R."/>
            <person name="Pevzner P."/>
            <person name="Gerwick W.H."/>
            <person name="Gerwick L."/>
        </authorList>
    </citation>
    <scope>NUCLEOTIDE SEQUENCE</scope>
    <source>
        <strain evidence="1">SIO1C4</strain>
    </source>
</reference>
<gene>
    <name evidence="1" type="ORF">F6J89_29750</name>
</gene>